<feature type="compositionally biased region" description="Basic and acidic residues" evidence="1">
    <location>
        <begin position="390"/>
        <end position="405"/>
    </location>
</feature>
<feature type="compositionally biased region" description="Acidic residues" evidence="1">
    <location>
        <begin position="89"/>
        <end position="99"/>
    </location>
</feature>
<name>A0A9W7ESN0_9STRA</name>
<sequence length="728" mass="78218">MSLIEAMGKAVEEVEGKASNGGAPRPPPSPSFSSIMPPAPPENSKTPTVAQVSVSGNMYGSSDSDSSSEGDSDDEGVGAGPRAVIVYDTDSDEEIEYDETTQAGRDAKEAALKAREVRRLERREKAKRMEEEAVQAAAAAMAKVEVEGGGAGVQQQQQQQQQQKKKAKGLAGLGSLGSNFSAPGGEQVLNPSDAGKTDEFGITYKPMKRDYELPSGPAFADEAEFERDLDEKQFSKGMGEDDTGAGSDDDDEFDFDPASAVPVVTTTTTTNITTTATNSQVVEKSAKDDEQDNIIKSLMEEAHKTQLLNEGIEENIDIKKSTDSALNALRANLSAEPEREEREFVELKPTVEMRKGSLMGSVISEDDEVLNEEEEEEEEEAVQEEPPAVVRDDLEQAKDDWDKVESSNTKIGGGEEEQEQIEIGVGGIKVVEIADRPITFAEFYTTSINALNSSSTELPPITPYVAPRRSSFKNFLTGSPTLSLPVSSRDSAFHLANVNYTPSSIHHLRILRTIYLSLTSLSPPSSPTGPHWSLIGFQGLDPSTDLNRSGGILTLLSVLHLTTKYNGPLSHLLNGSPFLLTVYSESRSPGMSEWPFMCVAVNFTILALQSLRSGALYSHINEERLESCAEGVAEMVGGLFLDFYTMIKGGGGVHHAEHLAGIRGRVGKGKKEVKAIMAKWLELGRSGGVEGSAVGKFTDLEEEERKGVAVEGGDGGGGHTKRSKGYGV</sequence>
<gene>
    <name evidence="3" type="ORF">TrST_g13988</name>
</gene>
<feature type="compositionally biased region" description="Acidic residues" evidence="1">
    <location>
        <begin position="366"/>
        <end position="383"/>
    </location>
</feature>
<evidence type="ECO:0000313" key="3">
    <source>
        <dbReference type="EMBL" id="GMH88415.1"/>
    </source>
</evidence>
<dbReference type="PROSITE" id="PS51335">
    <property type="entry name" value="ELMO"/>
    <property type="match status" value="1"/>
</dbReference>
<feature type="region of interest" description="Disordered" evidence="1">
    <location>
        <begin position="223"/>
        <end position="262"/>
    </location>
</feature>
<feature type="region of interest" description="Disordered" evidence="1">
    <location>
        <begin position="366"/>
        <end position="418"/>
    </location>
</feature>
<proteinExistence type="predicted"/>
<feature type="region of interest" description="Disordered" evidence="1">
    <location>
        <begin position="705"/>
        <end position="728"/>
    </location>
</feature>
<dbReference type="EMBL" id="BRXY01000342">
    <property type="protein sequence ID" value="GMH88415.1"/>
    <property type="molecule type" value="Genomic_DNA"/>
</dbReference>
<dbReference type="Pfam" id="PF04727">
    <property type="entry name" value="ELMO_CED12"/>
    <property type="match status" value="1"/>
</dbReference>
<dbReference type="InterPro" id="IPR006816">
    <property type="entry name" value="ELMO_dom"/>
</dbReference>
<comment type="caution">
    <text evidence="3">The sequence shown here is derived from an EMBL/GenBank/DDBJ whole genome shotgun (WGS) entry which is preliminary data.</text>
</comment>
<feature type="compositionally biased region" description="Low complexity" evidence="1">
    <location>
        <begin position="153"/>
        <end position="162"/>
    </location>
</feature>
<dbReference type="PANTHER" id="PTHR12771">
    <property type="entry name" value="ENGULFMENT AND CELL MOTILITY"/>
    <property type="match status" value="1"/>
</dbReference>
<feature type="compositionally biased region" description="Polar residues" evidence="1">
    <location>
        <begin position="43"/>
        <end position="59"/>
    </location>
</feature>
<keyword evidence="4" id="KW-1185">Reference proteome</keyword>
<feature type="compositionally biased region" description="Basic residues" evidence="1">
    <location>
        <begin position="719"/>
        <end position="728"/>
    </location>
</feature>
<feature type="compositionally biased region" description="Acidic residues" evidence="1">
    <location>
        <begin position="66"/>
        <end position="76"/>
    </location>
</feature>
<dbReference type="PANTHER" id="PTHR12771:SF2">
    <property type="entry name" value="ELMO DOMAIN-CONTAINING PROTEIN 3"/>
    <property type="match status" value="1"/>
</dbReference>
<dbReference type="AlphaFoldDB" id="A0A9W7ESN0"/>
<evidence type="ECO:0000313" key="4">
    <source>
        <dbReference type="Proteomes" id="UP001165085"/>
    </source>
</evidence>
<evidence type="ECO:0000256" key="1">
    <source>
        <dbReference type="SAM" id="MobiDB-lite"/>
    </source>
</evidence>
<organism evidence="3 4">
    <name type="scientific">Triparma strigata</name>
    <dbReference type="NCBI Taxonomy" id="1606541"/>
    <lineage>
        <taxon>Eukaryota</taxon>
        <taxon>Sar</taxon>
        <taxon>Stramenopiles</taxon>
        <taxon>Ochrophyta</taxon>
        <taxon>Bolidophyceae</taxon>
        <taxon>Parmales</taxon>
        <taxon>Triparmaceae</taxon>
        <taxon>Triparma</taxon>
    </lineage>
</organism>
<evidence type="ECO:0000259" key="2">
    <source>
        <dbReference type="PROSITE" id="PS51335"/>
    </source>
</evidence>
<feature type="region of interest" description="Disordered" evidence="1">
    <location>
        <begin position="147"/>
        <end position="200"/>
    </location>
</feature>
<reference evidence="4" key="1">
    <citation type="journal article" date="2023" name="Commun. Biol.">
        <title>Genome analysis of Parmales, the sister group of diatoms, reveals the evolutionary specialization of diatoms from phago-mixotrophs to photoautotrophs.</title>
        <authorList>
            <person name="Ban H."/>
            <person name="Sato S."/>
            <person name="Yoshikawa S."/>
            <person name="Yamada K."/>
            <person name="Nakamura Y."/>
            <person name="Ichinomiya M."/>
            <person name="Sato N."/>
            <person name="Blanc-Mathieu R."/>
            <person name="Endo H."/>
            <person name="Kuwata A."/>
            <person name="Ogata H."/>
        </authorList>
    </citation>
    <scope>NUCLEOTIDE SEQUENCE [LARGE SCALE GENOMIC DNA]</scope>
    <source>
        <strain evidence="4">NIES 3701</strain>
    </source>
</reference>
<dbReference type="OrthoDB" id="266227at2759"/>
<feature type="domain" description="ELMO" evidence="2">
    <location>
        <begin position="506"/>
        <end position="677"/>
    </location>
</feature>
<feature type="compositionally biased region" description="Acidic residues" evidence="1">
    <location>
        <begin position="240"/>
        <end position="255"/>
    </location>
</feature>
<protein>
    <recommendedName>
        <fullName evidence="2">ELMO domain-containing protein</fullName>
    </recommendedName>
</protein>
<feature type="region of interest" description="Disordered" evidence="1">
    <location>
        <begin position="1"/>
        <end position="110"/>
    </location>
</feature>
<dbReference type="InterPro" id="IPR050868">
    <property type="entry name" value="ELMO_domain-containing"/>
</dbReference>
<accession>A0A9W7ESN0</accession>
<dbReference type="Proteomes" id="UP001165085">
    <property type="component" value="Unassembled WGS sequence"/>
</dbReference>